<dbReference type="RefSeq" id="WP_252741023.1">
    <property type="nucleotide sequence ID" value="NZ_JAMXIB010000004.1"/>
</dbReference>
<organism evidence="2 3">
    <name type="scientific">Robiginitalea marina</name>
    <dbReference type="NCBI Taxonomy" id="2954105"/>
    <lineage>
        <taxon>Bacteria</taxon>
        <taxon>Pseudomonadati</taxon>
        <taxon>Bacteroidota</taxon>
        <taxon>Flavobacteriia</taxon>
        <taxon>Flavobacteriales</taxon>
        <taxon>Flavobacteriaceae</taxon>
        <taxon>Robiginitalea</taxon>
    </lineage>
</organism>
<accession>A0ABT1AXD5</accession>
<feature type="transmembrane region" description="Helical" evidence="1">
    <location>
        <begin position="21"/>
        <end position="42"/>
    </location>
</feature>
<keyword evidence="1" id="KW-0812">Transmembrane</keyword>
<evidence type="ECO:0000256" key="1">
    <source>
        <dbReference type="SAM" id="Phobius"/>
    </source>
</evidence>
<evidence type="ECO:0000313" key="3">
    <source>
        <dbReference type="Proteomes" id="UP001206312"/>
    </source>
</evidence>
<sequence>MLKLFRRLRQDLLTKNNFSKYLLYAIGEISLVVIGILIALQIGNWNEALMEKAQEKELLNNLLDDLRAAREQSSKSIRAEELLVVDLIRTLNIHPDEGETPSSFYEDEKIGPILWDFESDIPIIKSYAEIKNTGKTALISNRDLREMFTNLEISLDRLENLVKDRLTVQQIRIDEIAESQLNFIRIFNSPASNLSVDLSNEPENDYLELLKDPRIRNLFAMKLALTEDVLSFRHDLQSEIDLIIQMIESEINKS</sequence>
<protein>
    <submittedName>
        <fullName evidence="2">DUF6090 family protein</fullName>
    </submittedName>
</protein>
<keyword evidence="3" id="KW-1185">Reference proteome</keyword>
<evidence type="ECO:0000313" key="2">
    <source>
        <dbReference type="EMBL" id="MCO5724652.1"/>
    </source>
</evidence>
<gene>
    <name evidence="2" type="ORF">NG653_07270</name>
</gene>
<reference evidence="2 3" key="1">
    <citation type="submission" date="2022-06" db="EMBL/GenBank/DDBJ databases">
        <authorList>
            <person name="Xuan X."/>
        </authorList>
    </citation>
    <scope>NUCLEOTIDE SEQUENCE [LARGE SCALE GENOMIC DNA]</scope>
    <source>
        <strain evidence="2 3">2V75</strain>
    </source>
</reference>
<comment type="caution">
    <text evidence="2">The sequence shown here is derived from an EMBL/GenBank/DDBJ whole genome shotgun (WGS) entry which is preliminary data.</text>
</comment>
<dbReference type="Proteomes" id="UP001206312">
    <property type="component" value="Unassembled WGS sequence"/>
</dbReference>
<proteinExistence type="predicted"/>
<dbReference type="Pfam" id="PF19578">
    <property type="entry name" value="DUF6090"/>
    <property type="match status" value="1"/>
</dbReference>
<name>A0ABT1AXD5_9FLAO</name>
<dbReference type="EMBL" id="JAMXIB010000004">
    <property type="protein sequence ID" value="MCO5724652.1"/>
    <property type="molecule type" value="Genomic_DNA"/>
</dbReference>
<keyword evidence="1" id="KW-1133">Transmembrane helix</keyword>
<keyword evidence="1" id="KW-0472">Membrane</keyword>
<dbReference type="InterPro" id="IPR045749">
    <property type="entry name" value="DUF6090"/>
</dbReference>